<gene>
    <name evidence="1" type="ORF">AB4Y32_34155</name>
</gene>
<comment type="caution">
    <text evidence="1">The sequence shown here is derived from an EMBL/GenBank/DDBJ whole genome shotgun (WGS) entry which is preliminary data.</text>
</comment>
<evidence type="ECO:0000313" key="2">
    <source>
        <dbReference type="Proteomes" id="UP001558850"/>
    </source>
</evidence>
<evidence type="ECO:0000313" key="1">
    <source>
        <dbReference type="EMBL" id="MEX3936751.1"/>
    </source>
</evidence>
<sequence length="806" mass="86158">MSVAEYFSSMEYGPALEDDQPARAWLAQHDATFGHFIDGGWRAPAASERFATHEPATGELLAHVAQGDATDIDAAVAAARAAQPTWFALGGAGRARHLYALSRMVQRHSRLFAVLEALDNGKPIRETRDIDIPLVARHFLHHAGWAQLQDSEFASFAPLGVIGQIVPWNFPLLMLAWKIAPAIATGNCVVLKPAEYTPLTALLFAELAHRAGLPKGVLNVVTGDGRTGAALVDHPGVDKIAFTGSTEVGRLIRTATAGSGKSLTLELGGKSPFIVFDDADLDGAVEGVVDAIWFNQGQVCCAGSRLLVQEGVEARFIDKLKRRMATLRVGPSLDKCIDVGAIVDKVQFERIEALVEAGRREGCTIYQSPEADHGGVPAGGCFYPPTLVTGVAPASTLAQEEIFGPVLVTMTFRTPDEAVALANNTRYGLAASIWSETIGRALDVAPRLACGVVWVNATNLFDAAVGFGGYRESGYGREGGREGIYEYVKPKAWLALEERQPLQRVRDASSQSDEGPHRESNQADAFSIDRTAKLFIGGKQARPDSGYSLSVYGPDGAVVGEVGDGNRKDIRNAVAAARGAQKWSQASAHNRAQVLYYLAENLAVRAHEFAHQLTVRTGAGETAARREVDASVTRLFTYAAWADKFDGAVHAPPLRGVALAMNEALGVIGIACPDEAPLLSFISLAAPALAMGNRVVVLPSSSSPLTVTDFYQVVETSDVPAGVLNIVTGERGPLLSALAKHDDVDALWCFGSAKDSALAERESVGNLKRTFVDHGRAFDWFDASSEGPAFLRQATQVKNIWIPYGD</sequence>
<dbReference type="Proteomes" id="UP001558850">
    <property type="component" value="Unassembled WGS sequence"/>
</dbReference>
<reference evidence="1" key="1">
    <citation type="submission" date="2024-07" db="EMBL/GenBank/DDBJ databases">
        <title>A survey of Mimosa microsymbionts across Brazilian biomes reveals a high diversity of Paraburkholderia nodulating endemic species, but also that Cupriavidus is common as a symbiont of widespread species.</title>
        <authorList>
            <person name="Rouws L."/>
            <person name="Barauna A."/>
            <person name="Beukes C."/>
            <person name="Rouws J.R.C."/>
            <person name="De Faria S.M."/>
            <person name="Gross E."/>
            <person name="Bueno Dos Reis Junior F."/>
            <person name="Simon M.F."/>
            <person name="Maluk M."/>
            <person name="Odee D.W."/>
            <person name="Kenicer G."/>
            <person name="Young J.P.W."/>
            <person name="Reis V.M."/>
            <person name="Zilli J."/>
            <person name="James E.K."/>
        </authorList>
    </citation>
    <scope>NUCLEOTIDE SEQUENCE</scope>
    <source>
        <strain evidence="1">EG181B</strain>
    </source>
</reference>
<proteinExistence type="predicted"/>
<name>A0ACC6UAS7_9BURK</name>
<accession>A0ACC6UAS7</accession>
<organism evidence="1 2">
    <name type="scientific">Paraburkholderia phymatum</name>
    <dbReference type="NCBI Taxonomy" id="148447"/>
    <lineage>
        <taxon>Bacteria</taxon>
        <taxon>Pseudomonadati</taxon>
        <taxon>Pseudomonadota</taxon>
        <taxon>Betaproteobacteria</taxon>
        <taxon>Burkholderiales</taxon>
        <taxon>Burkholderiaceae</taxon>
        <taxon>Paraburkholderia</taxon>
    </lineage>
</organism>
<dbReference type="EMBL" id="JBFRCH010000037">
    <property type="protein sequence ID" value="MEX3936751.1"/>
    <property type="molecule type" value="Genomic_DNA"/>
</dbReference>
<protein>
    <submittedName>
        <fullName evidence="1">Aldehyde dehydrogenase family protein</fullName>
    </submittedName>
</protein>
<keyword evidence="2" id="KW-1185">Reference proteome</keyword>